<dbReference type="AlphaFoldDB" id="A0A9E7RWI1"/>
<dbReference type="SUPFAM" id="SSF81660">
    <property type="entry name" value="Metal cation-transporting ATPase, ATP-binding domain N"/>
    <property type="match status" value="1"/>
</dbReference>
<accession>A0A9E7RWI1</accession>
<keyword evidence="4 11" id="KW-0812">Transmembrane</keyword>
<dbReference type="InterPro" id="IPR036412">
    <property type="entry name" value="HAD-like_sf"/>
</dbReference>
<dbReference type="InterPro" id="IPR008250">
    <property type="entry name" value="ATPase_P-typ_transduc_dom_A_sf"/>
</dbReference>
<dbReference type="Gene3D" id="2.70.150.10">
    <property type="entry name" value="Calcium-transporting ATPase, cytoplasmic transduction domain A"/>
    <property type="match status" value="1"/>
</dbReference>
<dbReference type="InterPro" id="IPR023214">
    <property type="entry name" value="HAD_sf"/>
</dbReference>
<feature type="transmembrane region" description="Helical" evidence="11">
    <location>
        <begin position="284"/>
        <end position="306"/>
    </location>
</feature>
<dbReference type="InterPro" id="IPR004014">
    <property type="entry name" value="ATPase_P-typ_cation-transptr_N"/>
</dbReference>
<dbReference type="Pfam" id="PF08282">
    <property type="entry name" value="Hydrolase_3"/>
    <property type="match status" value="1"/>
</dbReference>
<protein>
    <submittedName>
        <fullName evidence="13">HAD-IC family P-type ATPase</fullName>
    </submittedName>
</protein>
<evidence type="ECO:0000256" key="4">
    <source>
        <dbReference type="ARBA" id="ARBA00022692"/>
    </source>
</evidence>
<evidence type="ECO:0000256" key="6">
    <source>
        <dbReference type="ARBA" id="ARBA00022840"/>
    </source>
</evidence>
<dbReference type="InterPro" id="IPR023298">
    <property type="entry name" value="ATPase_P-typ_TM_dom_sf"/>
</dbReference>
<reference evidence="13" key="1">
    <citation type="submission" date="2022-09" db="EMBL/GenBank/DDBJ databases">
        <title>Characterization of three MwoI isoschizomers from sequenced genome and metagenomes.</title>
        <authorList>
            <person name="Fomenkov A."/>
            <person name="Xu S.Y."/>
            <person name="Roberts R.J."/>
        </authorList>
    </citation>
    <scope>NUCLEOTIDE SEQUENCE</scope>
    <source>
        <strain evidence="13">DSM 2970</strain>
    </source>
</reference>
<dbReference type="PRINTS" id="PR00120">
    <property type="entry name" value="HATPASE"/>
</dbReference>
<evidence type="ECO:0000256" key="11">
    <source>
        <dbReference type="SAM" id="Phobius"/>
    </source>
</evidence>
<dbReference type="InterPro" id="IPR006068">
    <property type="entry name" value="ATPase_P-typ_cation-transptr_C"/>
</dbReference>
<dbReference type="RefSeq" id="WP_261599846.1">
    <property type="nucleotide sequence ID" value="NZ_CP104550.1"/>
</dbReference>
<dbReference type="SFLD" id="SFLDS00003">
    <property type="entry name" value="Haloacid_Dehalogenase"/>
    <property type="match status" value="1"/>
</dbReference>
<dbReference type="Proteomes" id="UP001065373">
    <property type="component" value="Chromosome"/>
</dbReference>
<evidence type="ECO:0000259" key="12">
    <source>
        <dbReference type="SMART" id="SM00831"/>
    </source>
</evidence>
<name>A0A9E7RWI1_METWO</name>
<evidence type="ECO:0000313" key="13">
    <source>
        <dbReference type="EMBL" id="UXH32533.1"/>
    </source>
</evidence>
<keyword evidence="2" id="KW-1003">Cell membrane</keyword>
<feature type="domain" description="Cation-transporting P-type ATPase N-terminal" evidence="12">
    <location>
        <begin position="12"/>
        <end position="84"/>
    </location>
</feature>
<dbReference type="FunFam" id="2.70.150.10:FF:000160">
    <property type="entry name" value="Sarcoplasmic/endoplasmic reticulum calcium ATPase 1"/>
    <property type="match status" value="1"/>
</dbReference>
<dbReference type="SUPFAM" id="SSF81653">
    <property type="entry name" value="Calcium ATPase, transduction domain A"/>
    <property type="match status" value="1"/>
</dbReference>
<evidence type="ECO:0000256" key="9">
    <source>
        <dbReference type="ARBA" id="ARBA00022989"/>
    </source>
</evidence>
<dbReference type="GeneID" id="75106473"/>
<dbReference type="Gene3D" id="3.40.1110.10">
    <property type="entry name" value="Calcium-transporting ATPase, cytoplasmic domain N"/>
    <property type="match status" value="1"/>
</dbReference>
<dbReference type="InterPro" id="IPR023299">
    <property type="entry name" value="ATPase_P-typ_cyto_dom_N"/>
</dbReference>
<keyword evidence="9 11" id="KW-1133">Transmembrane helix</keyword>
<dbReference type="InterPro" id="IPR044492">
    <property type="entry name" value="P_typ_ATPase_HD_dom"/>
</dbReference>
<feature type="transmembrane region" description="Helical" evidence="11">
    <location>
        <begin position="64"/>
        <end position="82"/>
    </location>
</feature>
<dbReference type="SUPFAM" id="SSF56784">
    <property type="entry name" value="HAD-like"/>
    <property type="match status" value="1"/>
</dbReference>
<dbReference type="InterPro" id="IPR001757">
    <property type="entry name" value="P_typ_ATPase"/>
</dbReference>
<dbReference type="Gene3D" id="3.40.50.1000">
    <property type="entry name" value="HAD superfamily/HAD-like"/>
    <property type="match status" value="1"/>
</dbReference>
<dbReference type="GO" id="GO:0005524">
    <property type="term" value="F:ATP binding"/>
    <property type="evidence" value="ECO:0007669"/>
    <property type="project" value="UniProtKB-KW"/>
</dbReference>
<dbReference type="GO" id="GO:0005886">
    <property type="term" value="C:plasma membrane"/>
    <property type="evidence" value="ECO:0007669"/>
    <property type="project" value="UniProtKB-SubCell"/>
</dbReference>
<dbReference type="PROSITE" id="PS00154">
    <property type="entry name" value="ATPASE_E1_E2"/>
    <property type="match status" value="1"/>
</dbReference>
<dbReference type="Pfam" id="PF00690">
    <property type="entry name" value="Cation_ATPase_N"/>
    <property type="match status" value="1"/>
</dbReference>
<dbReference type="InterPro" id="IPR050510">
    <property type="entry name" value="Cation_transp_ATPase_P-type"/>
</dbReference>
<feature type="transmembrane region" description="Helical" evidence="11">
    <location>
        <begin position="672"/>
        <end position="697"/>
    </location>
</feature>
<feature type="transmembrane region" description="Helical" evidence="11">
    <location>
        <begin position="819"/>
        <end position="837"/>
    </location>
</feature>
<evidence type="ECO:0000256" key="2">
    <source>
        <dbReference type="ARBA" id="ARBA00022475"/>
    </source>
</evidence>
<dbReference type="EMBL" id="CP104550">
    <property type="protein sequence ID" value="UXH32533.1"/>
    <property type="molecule type" value="Genomic_DNA"/>
</dbReference>
<gene>
    <name evidence="13" type="ORF">N5910_04435</name>
</gene>
<keyword evidence="5" id="KW-0547">Nucleotide-binding</keyword>
<dbReference type="Pfam" id="PF00122">
    <property type="entry name" value="E1-E2_ATPase"/>
    <property type="match status" value="1"/>
</dbReference>
<dbReference type="PANTHER" id="PTHR43294:SF21">
    <property type="entry name" value="CATION TRANSPORTING ATPASE"/>
    <property type="match status" value="1"/>
</dbReference>
<evidence type="ECO:0000256" key="1">
    <source>
        <dbReference type="ARBA" id="ARBA00004651"/>
    </source>
</evidence>
<feature type="transmembrane region" description="Helical" evidence="11">
    <location>
        <begin position="252"/>
        <end position="272"/>
    </location>
</feature>
<evidence type="ECO:0000256" key="10">
    <source>
        <dbReference type="ARBA" id="ARBA00023136"/>
    </source>
</evidence>
<proteinExistence type="predicted"/>
<evidence type="ECO:0000256" key="5">
    <source>
        <dbReference type="ARBA" id="ARBA00022741"/>
    </source>
</evidence>
<organism evidence="13">
    <name type="scientific">Methanothermobacter wolfeii</name>
    <name type="common">Methanobacterium wolfei</name>
    <dbReference type="NCBI Taxonomy" id="145261"/>
    <lineage>
        <taxon>Archaea</taxon>
        <taxon>Methanobacteriati</taxon>
        <taxon>Methanobacteriota</taxon>
        <taxon>Methanomada group</taxon>
        <taxon>Methanobacteria</taxon>
        <taxon>Methanobacteriales</taxon>
        <taxon>Methanobacteriaceae</taxon>
        <taxon>Methanothermobacter</taxon>
    </lineage>
</organism>
<feature type="transmembrane region" description="Helical" evidence="11">
    <location>
        <begin position="852"/>
        <end position="869"/>
    </location>
</feature>
<feature type="transmembrane region" description="Helical" evidence="11">
    <location>
        <begin position="709"/>
        <end position="727"/>
    </location>
</feature>
<keyword evidence="8" id="KW-1278">Translocase</keyword>
<sequence length="879" mass="96674">MGRGVTLPEWFEFSKMEIKDVLKSLETSKRGLSEAEARARLERYGYNEVELKRENPILRFLKQFRSLLVYILLVISVFTLLIGEWVDTAVIVGVVIINSLIGFIQEGKANEAMEALQKLVKTETTVIRDGKQLQVPSSLLVPGDMVKMEMGDRVPADIRVIQAKNIFVDESTLTGESVPVEKTPIKLSEEAISKGEFRNTLFSGTLVTEGNGTGVVVSTGAETEIGKISKTVKGEGVKTPLIRKIDEFSRSIALAIISIALINFIGALIFGYDIIFSFLASTSLAVAAIPEGLPAIITITLAFGVAKMAGKNAIVRNLPSVETLGSVTVICSDKTGTLTKNEMTVKCIYAGGEFYEVEGTGYEREGEIKNTGSGLPGPLRMTLECGLNCNNASMTDGRLQGDPTEKALIISAYKGGIVRRAERMDEIPFDSRKKYMAILTADGMIYVKGSPERIIEMCSHELRDEPMEIDRERLRKELHILTSRGLRVLAFATREHSDGTVDDGDLRDLIFLGFQGMMDPPRPEAMEAIKKCESAGIRTIMITGDHARTAETIAEKLGIPAKGALTGSEISSMDDKELMEAVREYNLYARVSPEDKYRITAALQGLGNIVAMTGDGVNDAPALKMADVGVAMGSGTDVAKEASDIILTDDNFATIVASVSEGRAVYERIQRIIYYVLPTSGGQGLIILSSFFMAALIPVFRFLPLLPLQILWINLFDGIFLAMPLITEPGDADVLERPPRDPDEKIINSTFIRKVGIVSMAMAFSGLSVFYIAEQSLTVTQARTVTFATVIMVHVFYLLTARSVENSVLKMNPLSNKWILYGIGTTLLMMMLIIYVPQLEFIFRTRPFPPEWWGVVIPFSLTGLIMIEIEKLIRRRLKG</sequence>
<dbReference type="NCBIfam" id="TIGR01494">
    <property type="entry name" value="ATPase_P-type"/>
    <property type="match status" value="4"/>
</dbReference>
<dbReference type="Pfam" id="PF13246">
    <property type="entry name" value="Cation_ATPase"/>
    <property type="match status" value="1"/>
</dbReference>
<dbReference type="PRINTS" id="PR00119">
    <property type="entry name" value="CATATPASE"/>
</dbReference>
<dbReference type="Pfam" id="PF00689">
    <property type="entry name" value="Cation_ATPase_C"/>
    <property type="match status" value="1"/>
</dbReference>
<dbReference type="SUPFAM" id="SSF81665">
    <property type="entry name" value="Calcium ATPase, transmembrane domain M"/>
    <property type="match status" value="1"/>
</dbReference>
<feature type="transmembrane region" description="Helical" evidence="11">
    <location>
        <begin position="88"/>
        <end position="104"/>
    </location>
</feature>
<comment type="subcellular location">
    <subcellularLocation>
        <location evidence="1">Cell membrane</location>
        <topology evidence="1">Multi-pass membrane protein</topology>
    </subcellularLocation>
</comment>
<keyword evidence="6" id="KW-0067">ATP-binding</keyword>
<dbReference type="SFLD" id="SFLDF00027">
    <property type="entry name" value="p-type_atpase"/>
    <property type="match status" value="1"/>
</dbReference>
<dbReference type="InterPro" id="IPR059000">
    <property type="entry name" value="ATPase_P-type_domA"/>
</dbReference>
<dbReference type="GO" id="GO:0016887">
    <property type="term" value="F:ATP hydrolysis activity"/>
    <property type="evidence" value="ECO:0007669"/>
    <property type="project" value="InterPro"/>
</dbReference>
<feature type="transmembrane region" description="Helical" evidence="11">
    <location>
        <begin position="779"/>
        <end position="799"/>
    </location>
</feature>
<dbReference type="InterPro" id="IPR018303">
    <property type="entry name" value="ATPase_P-typ_P_site"/>
</dbReference>
<evidence type="ECO:0000256" key="7">
    <source>
        <dbReference type="ARBA" id="ARBA00022842"/>
    </source>
</evidence>
<dbReference type="PANTHER" id="PTHR43294">
    <property type="entry name" value="SODIUM/POTASSIUM-TRANSPORTING ATPASE SUBUNIT ALPHA"/>
    <property type="match status" value="1"/>
</dbReference>
<evidence type="ECO:0000256" key="8">
    <source>
        <dbReference type="ARBA" id="ARBA00022967"/>
    </source>
</evidence>
<evidence type="ECO:0000256" key="3">
    <source>
        <dbReference type="ARBA" id="ARBA00022553"/>
    </source>
</evidence>
<feature type="transmembrane region" description="Helical" evidence="11">
    <location>
        <begin position="755"/>
        <end position="773"/>
    </location>
</feature>
<keyword evidence="10 11" id="KW-0472">Membrane</keyword>
<keyword evidence="7" id="KW-0460">Magnesium</keyword>
<dbReference type="Gene3D" id="1.20.1110.10">
    <property type="entry name" value="Calcium-transporting ATPase, transmembrane domain"/>
    <property type="match status" value="1"/>
</dbReference>
<keyword evidence="3" id="KW-0597">Phosphoprotein</keyword>
<dbReference type="SFLD" id="SFLDG00002">
    <property type="entry name" value="C1.7:_P-type_atpase_like"/>
    <property type="match status" value="1"/>
</dbReference>
<dbReference type="SMART" id="SM00831">
    <property type="entry name" value="Cation_ATPase_N"/>
    <property type="match status" value="1"/>
</dbReference>